<dbReference type="GO" id="GO:0006508">
    <property type="term" value="P:proteolysis"/>
    <property type="evidence" value="ECO:0007669"/>
    <property type="project" value="UniProtKB-KW"/>
</dbReference>
<gene>
    <name evidence="2" type="ORF">SM124_01115</name>
</gene>
<comment type="caution">
    <text evidence="2">The sequence shown here is derived from an EMBL/GenBank/DDBJ whole genome shotgun (WGS) entry which is preliminary data.</text>
</comment>
<evidence type="ECO:0000313" key="2">
    <source>
        <dbReference type="EMBL" id="MDZ5470337.1"/>
    </source>
</evidence>
<proteinExistence type="predicted"/>
<protein>
    <submittedName>
        <fullName evidence="2">DUF2268 domain-containing putative Zn-dependent protease</fullName>
    </submittedName>
</protein>
<evidence type="ECO:0000313" key="3">
    <source>
        <dbReference type="Proteomes" id="UP001290455"/>
    </source>
</evidence>
<evidence type="ECO:0000259" key="1">
    <source>
        <dbReference type="Pfam" id="PF10026"/>
    </source>
</evidence>
<keyword evidence="2" id="KW-0645">Protease</keyword>
<reference evidence="2 3" key="1">
    <citation type="submission" date="2023-11" db="EMBL/GenBank/DDBJ databases">
        <title>Bacillus jintuensis, isolated from a mudflat on the Beibu Gulf coast.</title>
        <authorList>
            <person name="Li M."/>
        </authorList>
    </citation>
    <scope>NUCLEOTIDE SEQUENCE [LARGE SCALE GENOMIC DNA]</scope>
    <source>
        <strain evidence="2 3">31A1R</strain>
    </source>
</reference>
<feature type="domain" description="DUF2268" evidence="1">
    <location>
        <begin position="64"/>
        <end position="253"/>
    </location>
</feature>
<accession>A0ABU5IT60</accession>
<dbReference type="EMBL" id="JAXOFX010000001">
    <property type="protein sequence ID" value="MDZ5470337.1"/>
    <property type="molecule type" value="Genomic_DNA"/>
</dbReference>
<dbReference type="RefSeq" id="WP_322444641.1">
    <property type="nucleotide sequence ID" value="NZ_JAXOFX010000001.1"/>
</dbReference>
<dbReference type="GO" id="GO:0008233">
    <property type="term" value="F:peptidase activity"/>
    <property type="evidence" value="ECO:0007669"/>
    <property type="project" value="UniProtKB-KW"/>
</dbReference>
<keyword evidence="2" id="KW-0378">Hydrolase</keyword>
<name>A0ABU5IT60_9BACI</name>
<organism evidence="2 3">
    <name type="scientific">Robertmurraya mangrovi</name>
    <dbReference type="NCBI Taxonomy" id="3098077"/>
    <lineage>
        <taxon>Bacteria</taxon>
        <taxon>Bacillati</taxon>
        <taxon>Bacillota</taxon>
        <taxon>Bacilli</taxon>
        <taxon>Bacillales</taxon>
        <taxon>Bacillaceae</taxon>
        <taxon>Robertmurraya</taxon>
    </lineage>
</organism>
<dbReference type="Pfam" id="PF10026">
    <property type="entry name" value="DUF2268"/>
    <property type="match status" value="1"/>
</dbReference>
<dbReference type="InterPro" id="IPR018728">
    <property type="entry name" value="DUF2268"/>
</dbReference>
<keyword evidence="3" id="KW-1185">Reference proteome</keyword>
<dbReference type="Proteomes" id="UP001290455">
    <property type="component" value="Unassembled WGS sequence"/>
</dbReference>
<sequence length="262" mass="31582">MGVIRTDEWLSKDFQDPLEICKNWLKEFNETDPENIYDYLLSFGMYKPSRSSWYVFQELNRKKVWEVTEKLLNKYQKMWDGPDISIYIFPMNQIYRQTPGKGVNKSGISFRDRMYLFLTPFDDFKELEALFIHEYHHVCRLNKQKKDIDDYTLLDSMILEGLAEFTVLKYCGEDYIAHWCKYYTNKELENFWNKFLKEGINVKKREALHDQLLYGFEGYPRLVGYATGYQIVCDFMHRKSFSTKATFHLESEIFNKKNIKFS</sequence>